<dbReference type="EMBL" id="KV417526">
    <property type="protein sequence ID" value="KZP24437.1"/>
    <property type="molecule type" value="Genomic_DNA"/>
</dbReference>
<evidence type="ECO:0000259" key="11">
    <source>
        <dbReference type="Pfam" id="PF24809"/>
    </source>
</evidence>
<feature type="domain" description="DUF7708" evidence="11">
    <location>
        <begin position="80"/>
        <end position="222"/>
    </location>
</feature>
<accession>A0A166MXQ6</accession>
<dbReference type="GO" id="GO:0019894">
    <property type="term" value="F:kinesin binding"/>
    <property type="evidence" value="ECO:0007669"/>
    <property type="project" value="TreeGrafter"/>
</dbReference>
<keyword evidence="8" id="KW-0505">Motor protein</keyword>
<reference evidence="12 13" key="1">
    <citation type="journal article" date="2016" name="Mol. Biol. Evol.">
        <title>Comparative Genomics of Early-Diverging Mushroom-Forming Fungi Provides Insights into the Origins of Lignocellulose Decay Capabilities.</title>
        <authorList>
            <person name="Nagy L.G."/>
            <person name="Riley R."/>
            <person name="Tritt A."/>
            <person name="Adam C."/>
            <person name="Daum C."/>
            <person name="Floudas D."/>
            <person name="Sun H."/>
            <person name="Yadav J.S."/>
            <person name="Pangilinan J."/>
            <person name="Larsson K.H."/>
            <person name="Matsuura K."/>
            <person name="Barry K."/>
            <person name="Labutti K."/>
            <person name="Kuo R."/>
            <person name="Ohm R.A."/>
            <person name="Bhattacharya S.S."/>
            <person name="Shirouzu T."/>
            <person name="Yoshinaga Y."/>
            <person name="Martin F.M."/>
            <person name="Grigoriev I.V."/>
            <person name="Hibbett D.S."/>
        </authorList>
    </citation>
    <scope>NUCLEOTIDE SEQUENCE [LARGE SCALE GENOMIC DNA]</scope>
    <source>
        <strain evidence="12 13">CBS 109695</strain>
    </source>
</reference>
<dbReference type="PRINTS" id="PR00381">
    <property type="entry name" value="KINESINLIGHT"/>
</dbReference>
<dbReference type="Pfam" id="PF13374">
    <property type="entry name" value="TPR_10"/>
    <property type="match status" value="1"/>
</dbReference>
<evidence type="ECO:0000256" key="3">
    <source>
        <dbReference type="ARBA" id="ARBA00022490"/>
    </source>
</evidence>
<dbReference type="STRING" id="436010.A0A166MXQ6"/>
<dbReference type="SMART" id="SM00028">
    <property type="entry name" value="TPR"/>
    <property type="match status" value="6"/>
</dbReference>
<dbReference type="PANTHER" id="PTHR45783">
    <property type="entry name" value="KINESIN LIGHT CHAIN"/>
    <property type="match status" value="1"/>
</dbReference>
<dbReference type="GO" id="GO:0005874">
    <property type="term" value="C:microtubule"/>
    <property type="evidence" value="ECO:0007669"/>
    <property type="project" value="UniProtKB-KW"/>
</dbReference>
<dbReference type="InterPro" id="IPR011990">
    <property type="entry name" value="TPR-like_helical_dom_sf"/>
</dbReference>
<evidence type="ECO:0000256" key="8">
    <source>
        <dbReference type="ARBA" id="ARBA00023175"/>
    </source>
</evidence>
<dbReference type="Gene3D" id="1.25.40.10">
    <property type="entry name" value="Tetratricopeptide repeat domain"/>
    <property type="match status" value="2"/>
</dbReference>
<gene>
    <name evidence="12" type="ORF">FIBSPDRAFT_1042205</name>
</gene>
<feature type="repeat" description="TPR" evidence="10">
    <location>
        <begin position="781"/>
        <end position="814"/>
    </location>
</feature>
<keyword evidence="7" id="KW-0175">Coiled coil</keyword>
<evidence type="ECO:0000256" key="6">
    <source>
        <dbReference type="ARBA" id="ARBA00022803"/>
    </source>
</evidence>
<dbReference type="GO" id="GO:0005737">
    <property type="term" value="C:cytoplasm"/>
    <property type="evidence" value="ECO:0007669"/>
    <property type="project" value="TreeGrafter"/>
</dbReference>
<dbReference type="InterPro" id="IPR027417">
    <property type="entry name" value="P-loop_NTPase"/>
</dbReference>
<dbReference type="PANTHER" id="PTHR45783:SF3">
    <property type="entry name" value="KINESIN LIGHT CHAIN"/>
    <property type="match status" value="1"/>
</dbReference>
<feature type="repeat" description="TPR" evidence="10">
    <location>
        <begin position="865"/>
        <end position="898"/>
    </location>
</feature>
<evidence type="ECO:0000256" key="4">
    <source>
        <dbReference type="ARBA" id="ARBA00022701"/>
    </source>
</evidence>
<keyword evidence="13" id="KW-1185">Reference proteome</keyword>
<dbReference type="SUPFAM" id="SSF48452">
    <property type="entry name" value="TPR-like"/>
    <property type="match status" value="2"/>
</dbReference>
<keyword evidence="5" id="KW-0677">Repeat</keyword>
<evidence type="ECO:0000313" key="13">
    <source>
        <dbReference type="Proteomes" id="UP000076532"/>
    </source>
</evidence>
<dbReference type="AlphaFoldDB" id="A0A166MXQ6"/>
<evidence type="ECO:0000256" key="9">
    <source>
        <dbReference type="ARBA" id="ARBA00023212"/>
    </source>
</evidence>
<keyword evidence="4" id="KW-0493">Microtubule</keyword>
<evidence type="ECO:0000256" key="2">
    <source>
        <dbReference type="ARBA" id="ARBA00009622"/>
    </source>
</evidence>
<dbReference type="Pfam" id="PF24809">
    <property type="entry name" value="DUF7708"/>
    <property type="match status" value="1"/>
</dbReference>
<dbReference type="Pfam" id="PF13424">
    <property type="entry name" value="TPR_12"/>
    <property type="match status" value="3"/>
</dbReference>
<proteinExistence type="inferred from homology"/>
<keyword evidence="3" id="KW-0963">Cytoplasm</keyword>
<organism evidence="12 13">
    <name type="scientific">Athelia psychrophila</name>
    <dbReference type="NCBI Taxonomy" id="1759441"/>
    <lineage>
        <taxon>Eukaryota</taxon>
        <taxon>Fungi</taxon>
        <taxon>Dikarya</taxon>
        <taxon>Basidiomycota</taxon>
        <taxon>Agaricomycotina</taxon>
        <taxon>Agaricomycetes</taxon>
        <taxon>Agaricomycetidae</taxon>
        <taxon>Atheliales</taxon>
        <taxon>Atheliaceae</taxon>
        <taxon>Athelia</taxon>
    </lineage>
</organism>
<keyword evidence="6 10" id="KW-0802">TPR repeat</keyword>
<evidence type="ECO:0000256" key="1">
    <source>
        <dbReference type="ARBA" id="ARBA00004245"/>
    </source>
</evidence>
<dbReference type="InterPro" id="IPR002151">
    <property type="entry name" value="Kinesin_light"/>
</dbReference>
<dbReference type="GO" id="GO:0005871">
    <property type="term" value="C:kinesin complex"/>
    <property type="evidence" value="ECO:0007669"/>
    <property type="project" value="InterPro"/>
</dbReference>
<comment type="similarity">
    <text evidence="2">Belongs to the kinesin light chain family.</text>
</comment>
<dbReference type="OrthoDB" id="1658288at2759"/>
<evidence type="ECO:0000256" key="5">
    <source>
        <dbReference type="ARBA" id="ARBA00022737"/>
    </source>
</evidence>
<dbReference type="SUPFAM" id="SSF52540">
    <property type="entry name" value="P-loop containing nucleoside triphosphate hydrolases"/>
    <property type="match status" value="1"/>
</dbReference>
<dbReference type="Gene3D" id="3.40.50.300">
    <property type="entry name" value="P-loop containing nucleotide triphosphate hydrolases"/>
    <property type="match status" value="1"/>
</dbReference>
<dbReference type="Proteomes" id="UP000076532">
    <property type="component" value="Unassembled WGS sequence"/>
</dbReference>
<name>A0A166MXQ6_9AGAM</name>
<dbReference type="GO" id="GO:0043531">
    <property type="term" value="F:ADP binding"/>
    <property type="evidence" value="ECO:0007669"/>
    <property type="project" value="InterPro"/>
</dbReference>
<dbReference type="InterPro" id="IPR019734">
    <property type="entry name" value="TPR_rpt"/>
</dbReference>
<dbReference type="InterPro" id="IPR056125">
    <property type="entry name" value="DUF7708"/>
</dbReference>
<keyword evidence="9" id="KW-0206">Cytoskeleton</keyword>
<comment type="subcellular location">
    <subcellularLocation>
        <location evidence="1">Cytoplasm</location>
        <location evidence="1">Cytoskeleton</location>
    </subcellularLocation>
</comment>
<evidence type="ECO:0000256" key="10">
    <source>
        <dbReference type="PROSITE-ProRule" id="PRU00339"/>
    </source>
</evidence>
<dbReference type="PROSITE" id="PS50005">
    <property type="entry name" value="TPR"/>
    <property type="match status" value="2"/>
</dbReference>
<dbReference type="GO" id="GO:0007018">
    <property type="term" value="P:microtubule-based movement"/>
    <property type="evidence" value="ECO:0007669"/>
    <property type="project" value="TreeGrafter"/>
</dbReference>
<sequence length="1027" mass="113247">MSQNTQDQAGGSSSGSYDLRAIYQGAIDQLQGMRDAGQLSPTDYDLITSTSKPGEILLPVGTANASRISAAVEPLLSLLEGFGAAMDLVMQFSPEFMGVNILGIVWGSIKFMMARARDVSDSLDTVAEILDVIRNSLPALEVYTKMFGSSDIQLLKRPLVEIYTQLMLFGVHAVKLFNRSMLKALAKSTATSQTDQFRSFSANIAKARDEVDRIANVEHMNETHQGLKAQALENSDAKSFRMEIRQKLDHISGNTEGHSLPSLRPFNDAAVDLISSCFTGRVEDIQFITNAFASPTGSVPARCAVWGMPGLGKSQLGLKYAHTSFELGRHKHIFAISATTVEKLTQGLVGVLNLVQHRESHNSDQEVQLTAARHCFENSEEYGFAEWLIIFDNATSETVVFLLQHFPRQNANGRILITTRTLDIAEALTNVAGRQHSICELKALSPIQSAELLLKKAGISISATLDLDSAKKLVERMGCLPLAVEQAGAMMKQSGFKSADRLNSLYDEHRSREIIGWTNSLTNYEEKSVMAAFTAPLQQLGANNPDVLSFLRVLVCLDPESIPLDILVLGAEKTREQLASTTESTSTGSPGPKRNRFSFHKIIAKLPGKRAKPRPLAIIPMVKVPLELIPLLDSICSEEWLRKACGHLKDFSLAQPLYGEKTSLHIHDLIQQVVAQQTTAAHKSSEDPYHALAVTLLSQAFPTEENVRSPQSWTQCERVVPHVMSLVNHIGALPNGLLSVLSVCVAGYFVQRGRYEEAVALFQQALEGQTHQLGAKHLDTLNTVDRLADVYMRQGRYDDAAALYQRALVGREQQLGPDHRATLDTVHGLAIVYWRQEEHDKAEPLYQRALTGREQQLGADHLDTLDTVNHLANLYQQQRKYNEAEPLYQRALAGKERQLGPDHPSTLSTVNNLAALYSLQGNHVEAEALFRRALAGSERQLGPDHPDTLRAVANIALLHENQGKYGEAETLYKRALAGLETSLGIHHPDTTETMKYLADVYDAQGRDGEANTLRVRAEEAEKVRLSK</sequence>
<protein>
    <recommendedName>
        <fullName evidence="11">DUF7708 domain-containing protein</fullName>
    </recommendedName>
</protein>
<evidence type="ECO:0000313" key="12">
    <source>
        <dbReference type="EMBL" id="KZP24437.1"/>
    </source>
</evidence>
<evidence type="ECO:0000256" key="7">
    <source>
        <dbReference type="ARBA" id="ARBA00023054"/>
    </source>
</evidence>